<feature type="coiled-coil region" evidence="1">
    <location>
        <begin position="41"/>
        <end position="75"/>
    </location>
</feature>
<dbReference type="AlphaFoldDB" id="A0A7W9VUT6"/>
<keyword evidence="4" id="KW-1185">Reference proteome</keyword>
<keyword evidence="3" id="KW-0131">Cell cycle</keyword>
<keyword evidence="2" id="KW-0472">Membrane</keyword>
<dbReference type="InterPro" id="IPR007060">
    <property type="entry name" value="FtsL/DivIC"/>
</dbReference>
<feature type="transmembrane region" description="Helical" evidence="2">
    <location>
        <begin position="12"/>
        <end position="29"/>
    </location>
</feature>
<proteinExistence type="predicted"/>
<dbReference type="GO" id="GO:0051301">
    <property type="term" value="P:cell division"/>
    <property type="evidence" value="ECO:0007669"/>
    <property type="project" value="UniProtKB-KW"/>
</dbReference>
<keyword evidence="3" id="KW-0132">Cell division</keyword>
<evidence type="ECO:0000313" key="3">
    <source>
        <dbReference type="EMBL" id="MBB6013114.1"/>
    </source>
</evidence>
<accession>A0A7W9VUT6</accession>
<dbReference type="Proteomes" id="UP000533306">
    <property type="component" value="Unassembled WGS sequence"/>
</dbReference>
<sequence>MWTRQYKQRKTGRLIIPVLCAACVAYFGFHTYHGQYGINSRERIEVQTARLQEQLDKLRAERSELEKRVRLLHDGTLEKDMLDELARKTLNMSGPDEVIIMLR</sequence>
<keyword evidence="2" id="KW-0812">Transmembrane</keyword>
<organism evidence="3 4">
    <name type="scientific">Aquamicrobium lusatiense</name>
    <dbReference type="NCBI Taxonomy" id="89772"/>
    <lineage>
        <taxon>Bacteria</taxon>
        <taxon>Pseudomonadati</taxon>
        <taxon>Pseudomonadota</taxon>
        <taxon>Alphaproteobacteria</taxon>
        <taxon>Hyphomicrobiales</taxon>
        <taxon>Phyllobacteriaceae</taxon>
        <taxon>Aquamicrobium</taxon>
    </lineage>
</organism>
<evidence type="ECO:0000256" key="1">
    <source>
        <dbReference type="SAM" id="Coils"/>
    </source>
</evidence>
<comment type="caution">
    <text evidence="3">The sequence shown here is derived from an EMBL/GenBank/DDBJ whole genome shotgun (WGS) entry which is preliminary data.</text>
</comment>
<name>A0A7W9VUT6_9HYPH</name>
<protein>
    <submittedName>
        <fullName evidence="3">Cell division protein FtsB</fullName>
    </submittedName>
</protein>
<dbReference type="RefSeq" id="WP_183830544.1">
    <property type="nucleotide sequence ID" value="NZ_JACHEU010000001.1"/>
</dbReference>
<gene>
    <name evidence="3" type="ORF">HNR59_002459</name>
</gene>
<dbReference type="Pfam" id="PF04977">
    <property type="entry name" value="DivIC"/>
    <property type="match status" value="1"/>
</dbReference>
<evidence type="ECO:0000256" key="2">
    <source>
        <dbReference type="SAM" id="Phobius"/>
    </source>
</evidence>
<evidence type="ECO:0000313" key="4">
    <source>
        <dbReference type="Proteomes" id="UP000533306"/>
    </source>
</evidence>
<dbReference type="EMBL" id="JACHEU010000001">
    <property type="protein sequence ID" value="MBB6013114.1"/>
    <property type="molecule type" value="Genomic_DNA"/>
</dbReference>
<reference evidence="3 4" key="1">
    <citation type="submission" date="2020-08" db="EMBL/GenBank/DDBJ databases">
        <title>Genomic Encyclopedia of Type Strains, Phase IV (KMG-IV): sequencing the most valuable type-strain genomes for metagenomic binning, comparative biology and taxonomic classification.</title>
        <authorList>
            <person name="Goeker M."/>
        </authorList>
    </citation>
    <scope>NUCLEOTIDE SEQUENCE [LARGE SCALE GENOMIC DNA]</scope>
    <source>
        <strain evidence="3 4">DSM 11099</strain>
    </source>
</reference>
<keyword evidence="2" id="KW-1133">Transmembrane helix</keyword>
<keyword evidence="1" id="KW-0175">Coiled coil</keyword>